<accession>A0ABV7HK97</accession>
<evidence type="ECO:0000256" key="2">
    <source>
        <dbReference type="ARBA" id="ARBA00023054"/>
    </source>
</evidence>
<feature type="coiled-coil region" evidence="3">
    <location>
        <begin position="369"/>
        <end position="403"/>
    </location>
</feature>
<dbReference type="Pfam" id="PF25973">
    <property type="entry name" value="BSH_CzcB"/>
    <property type="match status" value="1"/>
</dbReference>
<name>A0ABV7HK97_9GAMM</name>
<evidence type="ECO:0000256" key="1">
    <source>
        <dbReference type="ARBA" id="ARBA00004196"/>
    </source>
</evidence>
<evidence type="ECO:0000259" key="4">
    <source>
        <dbReference type="Pfam" id="PF25973"/>
    </source>
</evidence>
<sequence length="564" mass="63249">MQSLSSQHLWLQMQCQILPHVECGVLLHLVDGALEPSAFWPAPNQLDEQIQALAHQALRDQRMALANRGEQQLLLAYPLAQSQRNKPCLVLTLNQRHRETVNTVLRRLKAEARWFALASQGPQSEPSAQLLSVFNAALYEPSVTESCLTLVNQWSHWLGCERVALGLLGNRSIVLKAVSNSAEIDPRTRASDTLKRAMQEAAHERAEVSVVDTENPNAPPLHGDLQRQTNAVMINSLPLLCGRDVIGVVSLEWHHTPESPRLDELRAQLPTFAYLLNLKRQAEQRSLGTSVGRQWRAKTRLQWGIGAAVFIALLLVALVPADYRIAADAQLQGAQKKIVVAKQEGFLAEVMARPGDRVEHDEPLARLDERELRLQRRKLASELQQYRQEYNNALANSERAAAAIAMAQAEQVDIQLELVDQQLQRTLVRAPMSGMIVSDDISQSVGKPLSAGEVLFEISSTDEFRVILYVDERDIVRVATGQVGTLVLSSLPAERFSFTVQRKTPVNEVREGLNWFRVEARLQNPSPLVQPGMTGTAKITVGREPLGWIALHRLFDWLRLRLWW</sequence>
<dbReference type="SUPFAM" id="SSF111369">
    <property type="entry name" value="HlyD-like secretion proteins"/>
    <property type="match status" value="1"/>
</dbReference>
<dbReference type="PANTHER" id="PTHR32347">
    <property type="entry name" value="EFFLUX SYSTEM COMPONENT YKNX-RELATED"/>
    <property type="match status" value="1"/>
</dbReference>
<dbReference type="Proteomes" id="UP001595548">
    <property type="component" value="Unassembled WGS sequence"/>
</dbReference>
<evidence type="ECO:0000313" key="5">
    <source>
        <dbReference type="EMBL" id="MFC3154305.1"/>
    </source>
</evidence>
<dbReference type="Gene3D" id="2.40.30.170">
    <property type="match status" value="1"/>
</dbReference>
<keyword evidence="2 3" id="KW-0175">Coiled coil</keyword>
<dbReference type="EMBL" id="JBHRTL010000004">
    <property type="protein sequence ID" value="MFC3154305.1"/>
    <property type="molecule type" value="Genomic_DNA"/>
</dbReference>
<evidence type="ECO:0000313" key="6">
    <source>
        <dbReference type="Proteomes" id="UP001595548"/>
    </source>
</evidence>
<proteinExistence type="predicted"/>
<dbReference type="InterPro" id="IPR058647">
    <property type="entry name" value="BSH_CzcB-like"/>
</dbReference>
<protein>
    <submittedName>
        <fullName evidence="5">Efflux RND transporter periplasmic adaptor subunit</fullName>
    </submittedName>
</protein>
<feature type="domain" description="CzcB-like barrel-sandwich hybrid" evidence="4">
    <location>
        <begin position="338"/>
        <end position="459"/>
    </location>
</feature>
<comment type="subcellular location">
    <subcellularLocation>
        <location evidence="1">Cell envelope</location>
    </subcellularLocation>
</comment>
<comment type="caution">
    <text evidence="5">The sequence shown here is derived from an EMBL/GenBank/DDBJ whole genome shotgun (WGS) entry which is preliminary data.</text>
</comment>
<evidence type="ECO:0000256" key="3">
    <source>
        <dbReference type="SAM" id="Coils"/>
    </source>
</evidence>
<reference evidence="6" key="1">
    <citation type="journal article" date="2019" name="Int. J. Syst. Evol. Microbiol.">
        <title>The Global Catalogue of Microorganisms (GCM) 10K type strain sequencing project: providing services to taxonomists for standard genome sequencing and annotation.</title>
        <authorList>
            <consortium name="The Broad Institute Genomics Platform"/>
            <consortium name="The Broad Institute Genome Sequencing Center for Infectious Disease"/>
            <person name="Wu L."/>
            <person name="Ma J."/>
        </authorList>
    </citation>
    <scope>NUCLEOTIDE SEQUENCE [LARGE SCALE GENOMIC DNA]</scope>
    <source>
        <strain evidence="6">KCTC 52141</strain>
    </source>
</reference>
<keyword evidence="6" id="KW-1185">Reference proteome</keyword>
<dbReference type="PANTHER" id="PTHR32347:SF23">
    <property type="entry name" value="BLL5650 PROTEIN"/>
    <property type="match status" value="1"/>
</dbReference>
<dbReference type="RefSeq" id="WP_382414492.1">
    <property type="nucleotide sequence ID" value="NZ_JBHRTL010000004.1"/>
</dbReference>
<organism evidence="5 6">
    <name type="scientific">Gilvimarinus japonicus</name>
    <dbReference type="NCBI Taxonomy" id="1796469"/>
    <lineage>
        <taxon>Bacteria</taxon>
        <taxon>Pseudomonadati</taxon>
        <taxon>Pseudomonadota</taxon>
        <taxon>Gammaproteobacteria</taxon>
        <taxon>Cellvibrionales</taxon>
        <taxon>Cellvibrionaceae</taxon>
        <taxon>Gilvimarinus</taxon>
    </lineage>
</organism>
<dbReference type="InterPro" id="IPR050465">
    <property type="entry name" value="UPF0194_transport"/>
</dbReference>
<gene>
    <name evidence="5" type="ORF">ACFOEB_03750</name>
</gene>